<dbReference type="PANTHER" id="PTHR34709:SF58">
    <property type="entry name" value="FBD DOMAIN-CONTAINING PROTEIN"/>
    <property type="match status" value="1"/>
</dbReference>
<dbReference type="eggNOG" id="ENOG502QWF7">
    <property type="taxonomic scope" value="Eukaryota"/>
</dbReference>
<dbReference type="Gramene" id="KXG34298">
    <property type="protein sequence ID" value="KXG34298"/>
    <property type="gene ID" value="SORBI_3002G016100"/>
</dbReference>
<organism evidence="2 3">
    <name type="scientific">Sorghum bicolor</name>
    <name type="common">Sorghum</name>
    <name type="synonym">Sorghum vulgare</name>
    <dbReference type="NCBI Taxonomy" id="4558"/>
    <lineage>
        <taxon>Eukaryota</taxon>
        <taxon>Viridiplantae</taxon>
        <taxon>Streptophyta</taxon>
        <taxon>Embryophyta</taxon>
        <taxon>Tracheophyta</taxon>
        <taxon>Spermatophyta</taxon>
        <taxon>Magnoliopsida</taxon>
        <taxon>Liliopsida</taxon>
        <taxon>Poales</taxon>
        <taxon>Poaceae</taxon>
        <taxon>PACMAD clade</taxon>
        <taxon>Panicoideae</taxon>
        <taxon>Andropogonodae</taxon>
        <taxon>Andropogoneae</taxon>
        <taxon>Sorghinae</taxon>
        <taxon>Sorghum</taxon>
    </lineage>
</organism>
<protein>
    <recommendedName>
        <fullName evidence="1">FBD domain-containing protein</fullName>
    </recommendedName>
</protein>
<dbReference type="OrthoDB" id="689532at2759"/>
<dbReference type="EMBL" id="CM000761">
    <property type="protein sequence ID" value="KXG34298.1"/>
    <property type="molecule type" value="Genomic_DNA"/>
</dbReference>
<reference evidence="2 3" key="1">
    <citation type="journal article" date="2009" name="Nature">
        <title>The Sorghum bicolor genome and the diversification of grasses.</title>
        <authorList>
            <person name="Paterson A.H."/>
            <person name="Bowers J.E."/>
            <person name="Bruggmann R."/>
            <person name="Dubchak I."/>
            <person name="Grimwood J."/>
            <person name="Gundlach H."/>
            <person name="Haberer G."/>
            <person name="Hellsten U."/>
            <person name="Mitros T."/>
            <person name="Poliakov A."/>
            <person name="Schmutz J."/>
            <person name="Spannagl M."/>
            <person name="Tang H."/>
            <person name="Wang X."/>
            <person name="Wicker T."/>
            <person name="Bharti A.K."/>
            <person name="Chapman J."/>
            <person name="Feltus F.A."/>
            <person name="Gowik U."/>
            <person name="Grigoriev I.V."/>
            <person name="Lyons E."/>
            <person name="Maher C.A."/>
            <person name="Martis M."/>
            <person name="Narechania A."/>
            <person name="Otillar R.P."/>
            <person name="Penning B.W."/>
            <person name="Salamov A.A."/>
            <person name="Wang Y."/>
            <person name="Zhang L."/>
            <person name="Carpita N.C."/>
            <person name="Freeling M."/>
            <person name="Gingle A.R."/>
            <person name="Hash C.T."/>
            <person name="Keller B."/>
            <person name="Klein P."/>
            <person name="Kresovich S."/>
            <person name="McCann M.C."/>
            <person name="Ming R."/>
            <person name="Peterson D.G."/>
            <person name="Mehboob-ur-Rahman"/>
            <person name="Ware D."/>
            <person name="Westhoff P."/>
            <person name="Mayer K.F."/>
            <person name="Messing J."/>
            <person name="Rokhsar D.S."/>
        </authorList>
    </citation>
    <scope>NUCLEOTIDE SEQUENCE [LARGE SCALE GENOMIC DNA]</scope>
    <source>
        <strain evidence="3">cv. BTx623</strain>
    </source>
</reference>
<dbReference type="PANTHER" id="PTHR34709">
    <property type="entry name" value="OS10G0396666 PROTEIN"/>
    <property type="match status" value="1"/>
</dbReference>
<gene>
    <name evidence="2" type="ORF">SORBI_3002G016100</name>
</gene>
<dbReference type="AlphaFoldDB" id="A0A1B6Q8P6"/>
<dbReference type="OMA" id="FSHGECL"/>
<evidence type="ECO:0000313" key="2">
    <source>
        <dbReference type="EMBL" id="KXG34298.1"/>
    </source>
</evidence>
<evidence type="ECO:0000259" key="1">
    <source>
        <dbReference type="Pfam" id="PF08387"/>
    </source>
</evidence>
<dbReference type="FunCoup" id="A0A1B6Q8P6">
    <property type="interactions" value="371"/>
</dbReference>
<name>A0A1B6Q8P6_SORBI</name>
<evidence type="ECO:0000313" key="3">
    <source>
        <dbReference type="Proteomes" id="UP000000768"/>
    </source>
</evidence>
<feature type="domain" description="FBD" evidence="1">
    <location>
        <begin position="129"/>
        <end position="165"/>
    </location>
</feature>
<dbReference type="InterPro" id="IPR055312">
    <property type="entry name" value="FBL15-like"/>
</dbReference>
<dbReference type="Pfam" id="PF08387">
    <property type="entry name" value="FBD"/>
    <property type="match status" value="1"/>
</dbReference>
<keyword evidence="3" id="KW-1185">Reference proteome</keyword>
<reference evidence="3" key="2">
    <citation type="journal article" date="2018" name="Plant J.">
        <title>The Sorghum bicolor reference genome: improved assembly, gene annotations, a transcriptome atlas, and signatures of genome organization.</title>
        <authorList>
            <person name="McCormick R.F."/>
            <person name="Truong S.K."/>
            <person name="Sreedasyam A."/>
            <person name="Jenkins J."/>
            <person name="Shu S."/>
            <person name="Sims D."/>
            <person name="Kennedy M."/>
            <person name="Amirebrahimi M."/>
            <person name="Weers B.D."/>
            <person name="McKinley B."/>
            <person name="Mattison A."/>
            <person name="Morishige D.T."/>
            <person name="Grimwood J."/>
            <person name="Schmutz J."/>
            <person name="Mullet J.E."/>
        </authorList>
    </citation>
    <scope>NUCLEOTIDE SEQUENCE [LARGE SCALE GENOMIC DNA]</scope>
    <source>
        <strain evidence="3">cv. BTx623</strain>
    </source>
</reference>
<sequence length="212" mass="24698">MEHLRSLGSVYYLVYGTETFLHNHYCLSLLQRFEDIKTLSLMLAYPRDLENYQYLMEDMIVLPDITVLCLMVITNGHAFGSSVFHVLRLCTGIRRLILDLPTSSGSEVQTVCSSDCICDQPADWETEELLLNHLEEVEITGLRGSEHEFAFVKRLFNWGTKLKEMRVTFYRSTSEIKAKEFYEIYQSFSRPEVCLKLYLYRNLSVVSYAPED</sequence>
<dbReference type="InterPro" id="IPR006566">
    <property type="entry name" value="FBD"/>
</dbReference>
<accession>A0A1B6Q8P6</accession>
<dbReference type="InParanoid" id="A0A1B6Q8P6"/>
<dbReference type="Proteomes" id="UP000000768">
    <property type="component" value="Chromosome 2"/>
</dbReference>
<proteinExistence type="predicted"/>